<dbReference type="AlphaFoldDB" id="A0A2R3Z5Q7"/>
<organism evidence="5 6">
    <name type="scientific">Christiangramia fulva</name>
    <dbReference type="NCBI Taxonomy" id="2126553"/>
    <lineage>
        <taxon>Bacteria</taxon>
        <taxon>Pseudomonadati</taxon>
        <taxon>Bacteroidota</taxon>
        <taxon>Flavobacteriia</taxon>
        <taxon>Flavobacteriales</taxon>
        <taxon>Flavobacteriaceae</taxon>
        <taxon>Christiangramia</taxon>
    </lineage>
</organism>
<keyword evidence="6" id="KW-1185">Reference proteome</keyword>
<dbReference type="RefSeq" id="WP_107012390.1">
    <property type="nucleotide sequence ID" value="NZ_CP028136.1"/>
</dbReference>
<dbReference type="PANTHER" id="PTHR40081">
    <property type="entry name" value="CONCANAVALIN A-LIKE LECTIN/GLUCANASE"/>
    <property type="match status" value="1"/>
</dbReference>
<dbReference type="PANTHER" id="PTHR40081:SF1">
    <property type="entry name" value="TAT PATHWAY SIGNAL SEQUENCE DOMAIN PROTEIN"/>
    <property type="match status" value="1"/>
</dbReference>
<sequence>MKSFSNLLAASIFFILLLPSIKVFAQEPTSVDLNWLGKEPPGIRTGVSWGIPFERGKVTQENAFSLNDKQGKELPLQSWKLAYWPDGSLKWVGFASVLHTNNESLSLKVVKKGKQARKNMLKLTENEYSIKVNTGLAEFVIPREGDKIINSISIKDKVVSSGGSLICLKQEGPEVEVGTPPEIKKYIGNTSSVTIEQNGPVRAVLKLEGEHRSENGESWLPFIVRLYFYAGMKSVKMVHTIVYDGDQYKDFIRGLGVNFEIPMDEEVHNRHVRFSGENNGFWDEPVQPANGRIKLYKDSVNLYEKQLKGERLPNKNEFSEKKQFLLDHWASWNDFKLVQNNAEGFVIKKRTNDKSSWIDAGAGGRSRGLVFAGDVSGGLAITIKNFWESYPSALEVRNAKSDKAEIRAWLWSPEGPAMDLRPYDTLAWGHSLEASYEDAQPGHSTPEGIARTSELLLFATSNVPSLDTLNAIAEIGNNPPLLGASPEYIHEIPVFGAWSLPDRSTNGKRWLEDQLQKSFEFYQAQVEQRNWYGFWDYGDVMHGYDADRHEWKYDMGGYAWDNTELMPNMWLWYQYLRTGKEDVFRMAEALTRHTGEVDVYHAGPFKGFGSRHNVLHWGGGAKEVRIAQAALQRFYYYLTTDERTGDLMRASAEASNSAIGKLDPVRLIMKKSKYPTHARVGPDWLALVGNWMTEWERTGDDRYKAKILTGVNNLAEMPYGMFSAKDAAFGYDPETNELYRLGEDDIGYLHLSVLMGGPEVSFELIPLLASNKWEKLWMQFCKIYGAPVEEINEEFGREVKLGDAGPWYSRLAAYYYSKTGDEKYAKRAWETFLDDNPWGGYTTFDTTTFNEPESLGPIDEVPGVSTNNTAQWSLNAIELLELAGYKIPEDHPRFNHDK</sequence>
<evidence type="ECO:0000259" key="4">
    <source>
        <dbReference type="Pfam" id="PF21346"/>
    </source>
</evidence>
<name>A0A2R3Z5Q7_9FLAO</name>
<proteinExistence type="predicted"/>
<keyword evidence="1" id="KW-0732">Signal</keyword>
<dbReference type="InterPro" id="IPR048331">
    <property type="entry name" value="PcRGLX/YetA_3rd"/>
</dbReference>
<dbReference type="OrthoDB" id="262615at2"/>
<feature type="domain" description="PcRGLX/YetA-like C-terminal alpha/alpha toroid" evidence="4">
    <location>
        <begin position="479"/>
        <end position="885"/>
    </location>
</feature>
<dbReference type="Pfam" id="PF21346">
    <property type="entry name" value="PcRGLX_3rd"/>
    <property type="match status" value="1"/>
</dbReference>
<accession>A0A2R3Z5Q7</accession>
<feature type="domain" description="PcRGLX/YetA-like central beta-sandwich" evidence="3">
    <location>
        <begin position="122"/>
        <end position="473"/>
    </location>
</feature>
<evidence type="ECO:0000313" key="6">
    <source>
        <dbReference type="Proteomes" id="UP000241507"/>
    </source>
</evidence>
<feature type="signal peptide" evidence="1">
    <location>
        <begin position="1"/>
        <end position="25"/>
    </location>
</feature>
<protein>
    <recommendedName>
        <fullName evidence="7">Tat pathway signal sequence domain protein</fullName>
    </recommendedName>
</protein>
<evidence type="ECO:0000259" key="2">
    <source>
        <dbReference type="Pfam" id="PF19501"/>
    </source>
</evidence>
<feature type="chain" id="PRO_5015353060" description="Tat pathway signal sequence domain protein" evidence="1">
    <location>
        <begin position="26"/>
        <end position="898"/>
    </location>
</feature>
<dbReference type="EMBL" id="CP028136">
    <property type="protein sequence ID" value="AVR45613.1"/>
    <property type="molecule type" value="Genomic_DNA"/>
</dbReference>
<dbReference type="InterPro" id="IPR048329">
    <property type="entry name" value="PcRGLX_1st"/>
</dbReference>
<dbReference type="InterPro" id="IPR045793">
    <property type="entry name" value="PcRGLX/YetA-like"/>
</dbReference>
<dbReference type="KEGG" id="grs:C7S20_10245"/>
<reference evidence="6" key="1">
    <citation type="submission" date="2018-03" db="EMBL/GenBank/DDBJ databases">
        <title>Gramella fulva sp. nov., isolated from a dry surface of tidal flat.</title>
        <authorList>
            <person name="Hwang S.H."/>
            <person name="Hwang W.M."/>
            <person name="Kang K."/>
            <person name="Ahn T.-Y."/>
        </authorList>
    </citation>
    <scope>NUCLEOTIDE SEQUENCE [LARGE SCALE GENOMIC DNA]</scope>
    <source>
        <strain evidence="6">SH35</strain>
    </source>
</reference>
<gene>
    <name evidence="5" type="ORF">C7S20_10245</name>
</gene>
<feature type="domain" description="PcRGLX/YetA-like N-terminal RIFT barrel" evidence="2">
    <location>
        <begin position="30"/>
        <end position="104"/>
    </location>
</feature>
<evidence type="ECO:0008006" key="7">
    <source>
        <dbReference type="Google" id="ProtNLM"/>
    </source>
</evidence>
<dbReference type="Pfam" id="PF21345">
    <property type="entry name" value="PcRGLX_2nd"/>
    <property type="match status" value="1"/>
</dbReference>
<evidence type="ECO:0000313" key="5">
    <source>
        <dbReference type="EMBL" id="AVR45613.1"/>
    </source>
</evidence>
<dbReference type="InterPro" id="IPR048330">
    <property type="entry name" value="PcRGLX/YetA_2nd"/>
</dbReference>
<evidence type="ECO:0000256" key="1">
    <source>
        <dbReference type="SAM" id="SignalP"/>
    </source>
</evidence>
<dbReference type="Proteomes" id="UP000241507">
    <property type="component" value="Chromosome"/>
</dbReference>
<evidence type="ECO:0000259" key="3">
    <source>
        <dbReference type="Pfam" id="PF21345"/>
    </source>
</evidence>
<dbReference type="Pfam" id="PF19501">
    <property type="entry name" value="PcRGLX_1st"/>
    <property type="match status" value="1"/>
</dbReference>